<dbReference type="InterPro" id="IPR029010">
    <property type="entry name" value="ThuA-like"/>
</dbReference>
<evidence type="ECO:0000259" key="1">
    <source>
        <dbReference type="Pfam" id="PF06283"/>
    </source>
</evidence>
<proteinExistence type="predicted"/>
<comment type="caution">
    <text evidence="2">The sequence shown here is derived from an EMBL/GenBank/DDBJ whole genome shotgun (WGS) entry which is preliminary data.</text>
</comment>
<dbReference type="Proteomes" id="UP000530186">
    <property type="component" value="Unassembled WGS sequence"/>
</dbReference>
<reference evidence="2 3" key="1">
    <citation type="submission" date="2020-07" db="EMBL/GenBank/DDBJ databases">
        <authorList>
            <person name="Hilgarth M."/>
            <person name="Werum V."/>
            <person name="Vogel R.F."/>
        </authorList>
    </citation>
    <scope>NUCLEOTIDE SEQUENCE [LARGE SCALE GENOMIC DNA]</scope>
    <source>
        <strain evidence="2 3">DSM 28961</strain>
    </source>
</reference>
<accession>A0A7V8N142</accession>
<dbReference type="Gene3D" id="3.40.50.880">
    <property type="match status" value="1"/>
</dbReference>
<evidence type="ECO:0000313" key="3">
    <source>
        <dbReference type="Proteomes" id="UP000530186"/>
    </source>
</evidence>
<keyword evidence="3" id="KW-1185">Reference proteome</keyword>
<dbReference type="GeneID" id="303195038"/>
<dbReference type="AlphaFoldDB" id="A0A7V8N142"/>
<name>A0A7V8N142_9LACT</name>
<protein>
    <recommendedName>
        <fullName evidence="1">ThuA-like domain-containing protein</fullName>
    </recommendedName>
</protein>
<evidence type="ECO:0000313" key="2">
    <source>
        <dbReference type="EMBL" id="MBA0016671.1"/>
    </source>
</evidence>
<dbReference type="EMBL" id="JACBNY010000008">
    <property type="protein sequence ID" value="MBA0016671.1"/>
    <property type="molecule type" value="Genomic_DNA"/>
</dbReference>
<organism evidence="2 3">
    <name type="scientific">Pseudolactococcus laudensis</name>
    <dbReference type="NCBI Taxonomy" id="1494461"/>
    <lineage>
        <taxon>Bacteria</taxon>
        <taxon>Bacillati</taxon>
        <taxon>Bacillota</taxon>
        <taxon>Bacilli</taxon>
        <taxon>Lactobacillales</taxon>
        <taxon>Streptococcaceae</taxon>
        <taxon>Pseudolactococcus</taxon>
    </lineage>
</organism>
<gene>
    <name evidence="2" type="ORF">HZR21_05870</name>
</gene>
<dbReference type="SUPFAM" id="SSF52317">
    <property type="entry name" value="Class I glutamine amidotransferase-like"/>
    <property type="match status" value="1"/>
</dbReference>
<feature type="domain" description="ThuA-like" evidence="1">
    <location>
        <begin position="44"/>
        <end position="207"/>
    </location>
</feature>
<dbReference type="InterPro" id="IPR029062">
    <property type="entry name" value="Class_I_gatase-like"/>
</dbReference>
<sequence>MVKTVISVTGDYYHEGKDTNQYLQRVLSLLDEPVIYENVPLDALSDALSKNPDLIILSAENQRTPQQTDLREWLTPEMSQLITTYVEHGGSWLGLHSGMSNYPTDSGYIQMLKGYFIQHPEPLPVTYKCDLVETPSQFVIQDEHYQVGFVDDYTHIFLRSFSDAGESDAGWRHFYGSGKVAGYVPAHDISGMLEQHNLALLKTVIDWLLKHQSSVRWKQYLKA</sequence>
<dbReference type="RefSeq" id="WP_180746856.1">
    <property type="nucleotide sequence ID" value="NZ_CBCRWQ010000009.1"/>
</dbReference>
<dbReference type="Pfam" id="PF06283">
    <property type="entry name" value="ThuA"/>
    <property type="match status" value="1"/>
</dbReference>